<dbReference type="AlphaFoldDB" id="A0A9D1EII9"/>
<organism evidence="7 8">
    <name type="scientific">Candidatus Egerieimonas intestinavium</name>
    <dbReference type="NCBI Taxonomy" id="2840777"/>
    <lineage>
        <taxon>Bacteria</taxon>
        <taxon>Bacillati</taxon>
        <taxon>Bacillota</taxon>
        <taxon>Clostridia</taxon>
        <taxon>Lachnospirales</taxon>
        <taxon>Lachnospiraceae</taxon>
        <taxon>Lachnospiraceae incertae sedis</taxon>
        <taxon>Candidatus Egerieimonas</taxon>
    </lineage>
</organism>
<evidence type="ECO:0000256" key="6">
    <source>
        <dbReference type="SAM" id="Phobius"/>
    </source>
</evidence>
<dbReference type="Pfam" id="PF02653">
    <property type="entry name" value="BPD_transp_2"/>
    <property type="match status" value="1"/>
</dbReference>
<dbReference type="Proteomes" id="UP000886841">
    <property type="component" value="Unassembled WGS sequence"/>
</dbReference>
<sequence length="165" mass="17162">GYLGPIPIPIYIMAAVGIVLWVVLNKTRFGRHAIATGGNREAARTSGINTNSVTVWIYVIMGICVAIAAMVMTGRAFSAQPAAGQGMEMDAIAAVVIGGTSLSGGSGRIIGTVIGCLIVGVITNMLNLAAVDSNWQLVAKGILILLAVLLDVVTSRYFTEKMKKA</sequence>
<keyword evidence="4 6" id="KW-1133">Transmembrane helix</keyword>
<dbReference type="CDD" id="cd06579">
    <property type="entry name" value="TM_PBP1_transp_AraH_like"/>
    <property type="match status" value="1"/>
</dbReference>
<accession>A0A9D1EII9</accession>
<evidence type="ECO:0000256" key="4">
    <source>
        <dbReference type="ARBA" id="ARBA00022989"/>
    </source>
</evidence>
<keyword evidence="2" id="KW-1003">Cell membrane</keyword>
<evidence type="ECO:0000256" key="3">
    <source>
        <dbReference type="ARBA" id="ARBA00022692"/>
    </source>
</evidence>
<gene>
    <name evidence="7" type="ORF">IAB98_02150</name>
</gene>
<protein>
    <submittedName>
        <fullName evidence="7">ABC transporter permease</fullName>
    </submittedName>
</protein>
<evidence type="ECO:0000256" key="1">
    <source>
        <dbReference type="ARBA" id="ARBA00004651"/>
    </source>
</evidence>
<dbReference type="InterPro" id="IPR001851">
    <property type="entry name" value="ABC_transp_permease"/>
</dbReference>
<keyword evidence="5 6" id="KW-0472">Membrane</keyword>
<dbReference type="GO" id="GO:0005886">
    <property type="term" value="C:plasma membrane"/>
    <property type="evidence" value="ECO:0007669"/>
    <property type="project" value="UniProtKB-SubCell"/>
</dbReference>
<dbReference type="PANTHER" id="PTHR32196:SF72">
    <property type="entry name" value="RIBOSE IMPORT PERMEASE PROTEIN RBSC"/>
    <property type="match status" value="1"/>
</dbReference>
<comment type="caution">
    <text evidence="7">The sequence shown here is derived from an EMBL/GenBank/DDBJ whole genome shotgun (WGS) entry which is preliminary data.</text>
</comment>
<dbReference type="EMBL" id="DVHU01000019">
    <property type="protein sequence ID" value="HIR92209.1"/>
    <property type="molecule type" value="Genomic_DNA"/>
</dbReference>
<feature type="transmembrane region" description="Helical" evidence="6">
    <location>
        <begin position="6"/>
        <end position="24"/>
    </location>
</feature>
<evidence type="ECO:0000313" key="7">
    <source>
        <dbReference type="EMBL" id="HIR92209.1"/>
    </source>
</evidence>
<proteinExistence type="predicted"/>
<feature type="transmembrane region" description="Helical" evidence="6">
    <location>
        <begin position="137"/>
        <end position="158"/>
    </location>
</feature>
<reference evidence="7" key="2">
    <citation type="journal article" date="2021" name="PeerJ">
        <title>Extensive microbial diversity within the chicken gut microbiome revealed by metagenomics and culture.</title>
        <authorList>
            <person name="Gilroy R."/>
            <person name="Ravi A."/>
            <person name="Getino M."/>
            <person name="Pursley I."/>
            <person name="Horton D.L."/>
            <person name="Alikhan N.F."/>
            <person name="Baker D."/>
            <person name="Gharbi K."/>
            <person name="Hall N."/>
            <person name="Watson M."/>
            <person name="Adriaenssens E.M."/>
            <person name="Foster-Nyarko E."/>
            <person name="Jarju S."/>
            <person name="Secka A."/>
            <person name="Antonio M."/>
            <person name="Oren A."/>
            <person name="Chaudhuri R.R."/>
            <person name="La Ragione R."/>
            <person name="Hildebrand F."/>
            <person name="Pallen M.J."/>
        </authorList>
    </citation>
    <scope>NUCLEOTIDE SEQUENCE</scope>
    <source>
        <strain evidence="7">ChiSxjej1B13-7041</strain>
    </source>
</reference>
<evidence type="ECO:0000256" key="2">
    <source>
        <dbReference type="ARBA" id="ARBA00022475"/>
    </source>
</evidence>
<dbReference type="PANTHER" id="PTHR32196">
    <property type="entry name" value="ABC TRANSPORTER PERMEASE PROTEIN YPHD-RELATED-RELATED"/>
    <property type="match status" value="1"/>
</dbReference>
<evidence type="ECO:0000313" key="8">
    <source>
        <dbReference type="Proteomes" id="UP000886841"/>
    </source>
</evidence>
<reference evidence="7" key="1">
    <citation type="submission" date="2020-10" db="EMBL/GenBank/DDBJ databases">
        <authorList>
            <person name="Gilroy R."/>
        </authorList>
    </citation>
    <scope>NUCLEOTIDE SEQUENCE</scope>
    <source>
        <strain evidence="7">ChiSxjej1B13-7041</strain>
    </source>
</reference>
<keyword evidence="3 6" id="KW-0812">Transmembrane</keyword>
<evidence type="ECO:0000256" key="5">
    <source>
        <dbReference type="ARBA" id="ARBA00023136"/>
    </source>
</evidence>
<feature type="transmembrane region" description="Helical" evidence="6">
    <location>
        <begin position="109"/>
        <end position="131"/>
    </location>
</feature>
<dbReference type="GO" id="GO:0022857">
    <property type="term" value="F:transmembrane transporter activity"/>
    <property type="evidence" value="ECO:0007669"/>
    <property type="project" value="InterPro"/>
</dbReference>
<feature type="non-terminal residue" evidence="7">
    <location>
        <position position="1"/>
    </location>
</feature>
<feature type="transmembrane region" description="Helical" evidence="6">
    <location>
        <begin position="55"/>
        <end position="77"/>
    </location>
</feature>
<comment type="subcellular location">
    <subcellularLocation>
        <location evidence="1">Cell membrane</location>
        <topology evidence="1">Multi-pass membrane protein</topology>
    </subcellularLocation>
</comment>
<name>A0A9D1EII9_9FIRM</name>